<feature type="domain" description="U1-type" evidence="3">
    <location>
        <begin position="460"/>
        <end position="494"/>
    </location>
</feature>
<evidence type="ECO:0000259" key="3">
    <source>
        <dbReference type="SMART" id="SM00451"/>
    </source>
</evidence>
<feature type="domain" description="U1-type" evidence="3">
    <location>
        <begin position="406"/>
        <end position="440"/>
    </location>
</feature>
<sequence>MMLSASFTEEVTPGDRLAIVGGEPKHDVDEGHGVQPLYGSGDQSGEQRETVESTVNNQSDELVVRPCQYGSASVKNRASHEQIIAFRECIAATCRTSGAMTLPEGVLVAAAASAGAPMMMSALVAEEVTPGDRWAAGREEHKHGVEDGLDVQPLHGSGNQCTEQMKTVESTMKYQSDKLLARPCQYRPASEENRASSKQKRIAFRECVPATCRTSGAMTLPEGALVAAAANAGAQMIMSALVAEEVTPGDRWAAGMEEHKHGVEDGHGMQPLHGSGNQCTEQTKIVESTMKYQSDQLLAQPCQYRPTSVENCASNEHKRIAFIEPVVKRKLKKRKLRLRWTCDLCQVSNPSPRSLVVHCNGRVHQSMLENARKEPLRPIGGLSVTGGGGGPSWPSGENAAWPADQASMWTCRLCNSICGSASILQGHLGGKKHRANTNAILALFRSSYTTLKNDGDGPGKSEYYCKACDVHCKGDMMMAAHLVERMHRLDWREV</sequence>
<dbReference type="OrthoDB" id="434647at2759"/>
<protein>
    <recommendedName>
        <fullName evidence="6">C2H2-type domain-containing protein</fullName>
    </recommendedName>
</protein>
<feature type="compositionally biased region" description="Basic and acidic residues" evidence="1">
    <location>
        <begin position="23"/>
        <end position="32"/>
    </location>
</feature>
<evidence type="ECO:0008006" key="6">
    <source>
        <dbReference type="Google" id="ProtNLM"/>
    </source>
</evidence>
<dbReference type="Gramene" id="TVU09558">
    <property type="protein sequence ID" value="TVU09558"/>
    <property type="gene ID" value="EJB05_43041"/>
</dbReference>
<accession>A0A5J9TEX4</accession>
<dbReference type="SUPFAM" id="SSF57667">
    <property type="entry name" value="beta-beta-alpha zinc fingers"/>
    <property type="match status" value="3"/>
</dbReference>
<gene>
    <name evidence="4" type="ORF">EJB05_43041</name>
</gene>
<feature type="domain" description="C2H2-type" evidence="2">
    <location>
        <begin position="409"/>
        <end position="433"/>
    </location>
</feature>
<feature type="domain" description="C2H2-type" evidence="2">
    <location>
        <begin position="340"/>
        <end position="364"/>
    </location>
</feature>
<dbReference type="GO" id="GO:0008270">
    <property type="term" value="F:zinc ion binding"/>
    <property type="evidence" value="ECO:0007669"/>
    <property type="project" value="InterPro"/>
</dbReference>
<evidence type="ECO:0000313" key="4">
    <source>
        <dbReference type="EMBL" id="TVU09558.1"/>
    </source>
</evidence>
<dbReference type="InterPro" id="IPR036236">
    <property type="entry name" value="Znf_C2H2_sf"/>
</dbReference>
<keyword evidence="5" id="KW-1185">Reference proteome</keyword>
<evidence type="ECO:0000259" key="2">
    <source>
        <dbReference type="SMART" id="SM00355"/>
    </source>
</evidence>
<dbReference type="Proteomes" id="UP000324897">
    <property type="component" value="Chromosome 3"/>
</dbReference>
<organism evidence="4 5">
    <name type="scientific">Eragrostis curvula</name>
    <name type="common">weeping love grass</name>
    <dbReference type="NCBI Taxonomy" id="38414"/>
    <lineage>
        <taxon>Eukaryota</taxon>
        <taxon>Viridiplantae</taxon>
        <taxon>Streptophyta</taxon>
        <taxon>Embryophyta</taxon>
        <taxon>Tracheophyta</taxon>
        <taxon>Spermatophyta</taxon>
        <taxon>Magnoliopsida</taxon>
        <taxon>Liliopsida</taxon>
        <taxon>Poales</taxon>
        <taxon>Poaceae</taxon>
        <taxon>PACMAD clade</taxon>
        <taxon>Chloridoideae</taxon>
        <taxon>Eragrostideae</taxon>
        <taxon>Eragrostidinae</taxon>
        <taxon>Eragrostis</taxon>
    </lineage>
</organism>
<dbReference type="InterPro" id="IPR013087">
    <property type="entry name" value="Znf_C2H2_type"/>
</dbReference>
<dbReference type="Gene3D" id="3.30.160.60">
    <property type="entry name" value="Classic Zinc Finger"/>
    <property type="match status" value="1"/>
</dbReference>
<dbReference type="PANTHER" id="PTHR47487">
    <property type="entry name" value="OS06G0651300 PROTEIN-RELATED"/>
    <property type="match status" value="1"/>
</dbReference>
<proteinExistence type="predicted"/>
<dbReference type="GO" id="GO:0003676">
    <property type="term" value="F:nucleic acid binding"/>
    <property type="evidence" value="ECO:0007669"/>
    <property type="project" value="InterPro"/>
</dbReference>
<dbReference type="EMBL" id="RWGY01000039">
    <property type="protein sequence ID" value="TVU09558.1"/>
    <property type="molecule type" value="Genomic_DNA"/>
</dbReference>
<dbReference type="PANTHER" id="PTHR47487:SF11">
    <property type="entry name" value="OS09G0421800 PROTEIN"/>
    <property type="match status" value="1"/>
</dbReference>
<evidence type="ECO:0000313" key="5">
    <source>
        <dbReference type="Proteomes" id="UP000324897"/>
    </source>
</evidence>
<reference evidence="4 5" key="1">
    <citation type="journal article" date="2019" name="Sci. Rep.">
        <title>A high-quality genome of Eragrostis curvula grass provides insights into Poaceae evolution and supports new strategies to enhance forage quality.</title>
        <authorList>
            <person name="Carballo J."/>
            <person name="Santos B.A.C.M."/>
            <person name="Zappacosta D."/>
            <person name="Garbus I."/>
            <person name="Selva J.P."/>
            <person name="Gallo C.A."/>
            <person name="Diaz A."/>
            <person name="Albertini E."/>
            <person name="Caccamo M."/>
            <person name="Echenique V."/>
        </authorList>
    </citation>
    <scope>NUCLEOTIDE SEQUENCE [LARGE SCALE GENOMIC DNA]</scope>
    <source>
        <strain evidence="5">cv. Victoria</strain>
        <tissue evidence="4">Leaf</tissue>
    </source>
</reference>
<dbReference type="InterPro" id="IPR003604">
    <property type="entry name" value="Matrin/U1-like-C_Znf_C2H2"/>
</dbReference>
<dbReference type="AlphaFoldDB" id="A0A5J9TEX4"/>
<dbReference type="SMART" id="SM00355">
    <property type="entry name" value="ZnF_C2H2"/>
    <property type="match status" value="3"/>
</dbReference>
<dbReference type="SMART" id="SM00451">
    <property type="entry name" value="ZnF_U1"/>
    <property type="match status" value="3"/>
</dbReference>
<dbReference type="Pfam" id="PF12874">
    <property type="entry name" value="zf-met"/>
    <property type="match status" value="3"/>
</dbReference>
<comment type="caution">
    <text evidence="4">The sequence shown here is derived from an EMBL/GenBank/DDBJ whole genome shotgun (WGS) entry which is preliminary data.</text>
</comment>
<name>A0A5J9TEX4_9POAL</name>
<evidence type="ECO:0000256" key="1">
    <source>
        <dbReference type="SAM" id="MobiDB-lite"/>
    </source>
</evidence>
<feature type="domain" description="C2H2-type" evidence="2">
    <location>
        <begin position="463"/>
        <end position="487"/>
    </location>
</feature>
<feature type="domain" description="U1-type" evidence="3">
    <location>
        <begin position="337"/>
        <end position="371"/>
    </location>
</feature>
<feature type="region of interest" description="Disordered" evidence="1">
    <location>
        <begin position="14"/>
        <end position="46"/>
    </location>
</feature>